<organism evidence="1">
    <name type="scientific">gut metagenome</name>
    <dbReference type="NCBI Taxonomy" id="749906"/>
    <lineage>
        <taxon>unclassified sequences</taxon>
        <taxon>metagenomes</taxon>
        <taxon>organismal metagenomes</taxon>
    </lineage>
</organism>
<sequence length="181" mass="20648">MTGVFFNGFPIGIVNYGCWFRRTLRHLHDHLDEFGINPRPVRIINFAGKATDILGMPRIILHEFAAVYVPFRRAFFRCASDNRAAEEAVGLGIQNRFPLIHKTDERTTELAVEHWSTCDNEVVLIPINPFVICFDHVHKVNFISFGDNGFGNPTCDTHGMAETTVINNENRFHIIFSTETL</sequence>
<gene>
    <name evidence="1" type="ORF">EVA_09040</name>
</gene>
<name>J9CRN9_9ZZZZ</name>
<protein>
    <submittedName>
        <fullName evidence="1">Uncharacterized protein</fullName>
    </submittedName>
</protein>
<accession>J9CRN9</accession>
<evidence type="ECO:0000313" key="1">
    <source>
        <dbReference type="EMBL" id="EJX02856.1"/>
    </source>
</evidence>
<proteinExistence type="predicted"/>
<reference evidence="1" key="1">
    <citation type="journal article" date="2012" name="PLoS ONE">
        <title>Gene sets for utilization of primary and secondary nutrition supplies in the distal gut of endangered iberian lynx.</title>
        <authorList>
            <person name="Alcaide M."/>
            <person name="Messina E."/>
            <person name="Richter M."/>
            <person name="Bargiela R."/>
            <person name="Peplies J."/>
            <person name="Huws S.A."/>
            <person name="Newbold C.J."/>
            <person name="Golyshin P.N."/>
            <person name="Simon M.A."/>
            <person name="Lopez G."/>
            <person name="Yakimov M.M."/>
            <person name="Ferrer M."/>
        </authorList>
    </citation>
    <scope>NUCLEOTIDE SEQUENCE</scope>
</reference>
<dbReference type="AlphaFoldDB" id="J9CRN9"/>
<dbReference type="EMBL" id="AMCI01002388">
    <property type="protein sequence ID" value="EJX02856.1"/>
    <property type="molecule type" value="Genomic_DNA"/>
</dbReference>
<comment type="caution">
    <text evidence="1">The sequence shown here is derived from an EMBL/GenBank/DDBJ whole genome shotgun (WGS) entry which is preliminary data.</text>
</comment>